<dbReference type="OrthoDB" id="9762169at2"/>
<feature type="transmembrane region" description="Helical" evidence="9">
    <location>
        <begin position="559"/>
        <end position="582"/>
    </location>
</feature>
<dbReference type="InterPro" id="IPR011009">
    <property type="entry name" value="Kinase-like_dom_sf"/>
</dbReference>
<gene>
    <name evidence="11" type="ORF">UO65_0668</name>
</gene>
<keyword evidence="9" id="KW-1133">Transmembrane helix</keyword>
<feature type="domain" description="Protein kinase" evidence="10">
    <location>
        <begin position="9"/>
        <end position="271"/>
    </location>
</feature>
<feature type="region of interest" description="Disordered" evidence="8">
    <location>
        <begin position="587"/>
        <end position="611"/>
    </location>
</feature>
<dbReference type="RefSeq" id="WP_052020598.1">
    <property type="nucleotide sequence ID" value="NZ_AYXG01000027.1"/>
</dbReference>
<accession>A0A8E2WZW2</accession>
<keyword evidence="2" id="KW-0723">Serine/threonine-protein kinase</keyword>
<dbReference type="EC" id="2.7.11.1" evidence="1"/>
<dbReference type="Gene3D" id="1.10.510.10">
    <property type="entry name" value="Transferase(Phosphotransferase) domain 1"/>
    <property type="match status" value="1"/>
</dbReference>
<keyword evidence="12" id="KW-1185">Reference proteome</keyword>
<dbReference type="PROSITE" id="PS00108">
    <property type="entry name" value="PROTEIN_KINASE_ST"/>
    <property type="match status" value="1"/>
</dbReference>
<dbReference type="CDD" id="cd14014">
    <property type="entry name" value="STKc_PknB_like"/>
    <property type="match status" value="1"/>
</dbReference>
<feature type="region of interest" description="Disordered" evidence="8">
    <location>
        <begin position="505"/>
        <end position="535"/>
    </location>
</feature>
<dbReference type="InterPro" id="IPR008271">
    <property type="entry name" value="Ser/Thr_kinase_AS"/>
</dbReference>
<dbReference type="GO" id="GO:0005524">
    <property type="term" value="F:ATP binding"/>
    <property type="evidence" value="ECO:0007669"/>
    <property type="project" value="UniProtKB-UniRule"/>
</dbReference>
<evidence type="ECO:0000313" key="11">
    <source>
        <dbReference type="EMBL" id="EWC63957.1"/>
    </source>
</evidence>
<dbReference type="Proteomes" id="UP000019277">
    <property type="component" value="Unassembled WGS sequence"/>
</dbReference>
<dbReference type="Pfam" id="PF00069">
    <property type="entry name" value="Pkinase"/>
    <property type="match status" value="1"/>
</dbReference>
<dbReference type="PROSITE" id="PS50011">
    <property type="entry name" value="PROTEIN_KINASE_DOM"/>
    <property type="match status" value="1"/>
</dbReference>
<evidence type="ECO:0000256" key="4">
    <source>
        <dbReference type="ARBA" id="ARBA00022741"/>
    </source>
</evidence>
<feature type="compositionally biased region" description="Low complexity" evidence="8">
    <location>
        <begin position="450"/>
        <end position="460"/>
    </location>
</feature>
<dbReference type="STRING" id="909613.UO65_0668"/>
<keyword evidence="3 11" id="KW-0808">Transferase</keyword>
<dbReference type="PROSITE" id="PS00107">
    <property type="entry name" value="PROTEIN_KINASE_ATP"/>
    <property type="match status" value="1"/>
</dbReference>
<evidence type="ECO:0000256" key="1">
    <source>
        <dbReference type="ARBA" id="ARBA00012513"/>
    </source>
</evidence>
<feature type="region of interest" description="Disordered" evidence="8">
    <location>
        <begin position="285"/>
        <end position="492"/>
    </location>
</feature>
<feature type="compositionally biased region" description="Low complexity" evidence="8">
    <location>
        <begin position="329"/>
        <end position="345"/>
    </location>
</feature>
<dbReference type="AlphaFoldDB" id="W7J4K6"/>
<keyword evidence="9" id="KW-0472">Membrane</keyword>
<dbReference type="InterPro" id="IPR000719">
    <property type="entry name" value="Prot_kinase_dom"/>
</dbReference>
<keyword evidence="4 7" id="KW-0547">Nucleotide-binding</keyword>
<dbReference type="EMBL" id="AYXG01000027">
    <property type="protein sequence ID" value="EWC63957.1"/>
    <property type="molecule type" value="Genomic_DNA"/>
</dbReference>
<keyword evidence="6 7" id="KW-0067">ATP-binding</keyword>
<reference evidence="11 12" key="1">
    <citation type="journal article" date="2014" name="Genome Announc.">
        <title>Draft Genome Sequence of the Antitrypanosomally Active Sponge-Associated Bacterium Actinokineospora sp. Strain EG49.</title>
        <authorList>
            <person name="Harjes J."/>
            <person name="Ryu T."/>
            <person name="Abdelmohsen U.R."/>
            <person name="Moitinho-Silva L."/>
            <person name="Horn H."/>
            <person name="Ravasi T."/>
            <person name="Hentschel U."/>
        </authorList>
    </citation>
    <scope>NUCLEOTIDE SEQUENCE [LARGE SCALE GENOMIC DNA]</scope>
    <source>
        <strain evidence="11 12">EG49</strain>
    </source>
</reference>
<accession>W7J4K6</accession>
<keyword evidence="5 11" id="KW-0418">Kinase</keyword>
<dbReference type="SUPFAM" id="SSF56112">
    <property type="entry name" value="Protein kinase-like (PK-like)"/>
    <property type="match status" value="1"/>
</dbReference>
<sequence>MVRDEVTRYRLVRLLGRGGMGEVHVAEDTMLHNRQVALKLLSAGALTDPDLERRFRQECELAAQIDHPNVLPVYNYSVGEKPYIAMRYVDGTDLSTEIKAHPGGLDPERAVHVVSQVAAALDAAHRKHLRHRDVKPSNILLEQVSAAGGEHAWLFDWGIAQPIEAQPLTGLNQIVGTPHYIAPERLDGTRSDHRADVYALAVVLYECLSGRRPFAGDDMSVLVAHMQTPPPPLPESIGDGLRAVVAKGLAKKPDERYQSAGDLAAAAREALRDEQLSRLRASLAGELAAGKPKRGRSATPQKRLPAWPRGRGTGAPKRSAPAEPDGRTPAGPEGRQPGEPGRGTPAGPQGRMPAGSEGWPPAGPEGRTPAGPERWEPAGPEGRGPAGSEGWVPAGSEGRGPAGPEAWAPGESEGRGPAGSEGWVPAGSEGRKPPGPEAWVPDGPEGRGPAGSAAWAPAGSEGRGPAGSERWVPGGSAGREPAGSEGAPARAGWRRFIGSETWLFGGEGERAPAGTGAVEPGARGPGESATGRAGGRLAGVRVPEVVAGGAVGGIVGGALVFSGVAGVWILFALAVAGALLAFGVRGPAAPPGPARPDDHTRDAGGLPPPRP</sequence>
<organism evidence="11 12">
    <name type="scientific">Actinokineospora spheciospongiae</name>
    <dbReference type="NCBI Taxonomy" id="909613"/>
    <lineage>
        <taxon>Bacteria</taxon>
        <taxon>Bacillati</taxon>
        <taxon>Actinomycetota</taxon>
        <taxon>Actinomycetes</taxon>
        <taxon>Pseudonocardiales</taxon>
        <taxon>Pseudonocardiaceae</taxon>
        <taxon>Actinokineospora</taxon>
    </lineage>
</organism>
<evidence type="ECO:0000259" key="10">
    <source>
        <dbReference type="PROSITE" id="PS50011"/>
    </source>
</evidence>
<comment type="caution">
    <text evidence="11">The sequence shown here is derived from an EMBL/GenBank/DDBJ whole genome shotgun (WGS) entry which is preliminary data.</text>
</comment>
<dbReference type="SMART" id="SM00220">
    <property type="entry name" value="S_TKc"/>
    <property type="match status" value="1"/>
</dbReference>
<evidence type="ECO:0000256" key="7">
    <source>
        <dbReference type="PROSITE-ProRule" id="PRU10141"/>
    </source>
</evidence>
<evidence type="ECO:0000256" key="5">
    <source>
        <dbReference type="ARBA" id="ARBA00022777"/>
    </source>
</evidence>
<name>W7J4K6_9PSEU</name>
<dbReference type="GO" id="GO:0004674">
    <property type="term" value="F:protein serine/threonine kinase activity"/>
    <property type="evidence" value="ECO:0007669"/>
    <property type="project" value="UniProtKB-KW"/>
</dbReference>
<dbReference type="InterPro" id="IPR017441">
    <property type="entry name" value="Protein_kinase_ATP_BS"/>
</dbReference>
<evidence type="ECO:0000256" key="9">
    <source>
        <dbReference type="SAM" id="Phobius"/>
    </source>
</evidence>
<protein>
    <recommendedName>
        <fullName evidence="1">non-specific serine/threonine protein kinase</fullName>
        <ecNumber evidence="1">2.7.11.1</ecNumber>
    </recommendedName>
</protein>
<evidence type="ECO:0000256" key="3">
    <source>
        <dbReference type="ARBA" id="ARBA00022679"/>
    </source>
</evidence>
<feature type="binding site" evidence="7">
    <location>
        <position position="39"/>
    </location>
    <ligand>
        <name>ATP</name>
        <dbReference type="ChEBI" id="CHEBI:30616"/>
    </ligand>
</feature>
<keyword evidence="9" id="KW-0812">Transmembrane</keyword>
<proteinExistence type="predicted"/>
<evidence type="ECO:0000256" key="2">
    <source>
        <dbReference type="ARBA" id="ARBA00022527"/>
    </source>
</evidence>
<dbReference type="eggNOG" id="COG0515">
    <property type="taxonomic scope" value="Bacteria"/>
</dbReference>
<evidence type="ECO:0000313" key="12">
    <source>
        <dbReference type="Proteomes" id="UP000019277"/>
    </source>
</evidence>
<feature type="compositionally biased region" description="Low complexity" evidence="8">
    <location>
        <begin position="369"/>
        <end position="380"/>
    </location>
</feature>
<dbReference type="PANTHER" id="PTHR43289:SF6">
    <property type="entry name" value="SERINE_THREONINE-PROTEIN KINASE NEKL-3"/>
    <property type="match status" value="1"/>
</dbReference>
<evidence type="ECO:0000256" key="6">
    <source>
        <dbReference type="ARBA" id="ARBA00022840"/>
    </source>
</evidence>
<dbReference type="Gene3D" id="3.30.200.20">
    <property type="entry name" value="Phosphorylase Kinase, domain 1"/>
    <property type="match status" value="1"/>
</dbReference>
<dbReference type="PANTHER" id="PTHR43289">
    <property type="entry name" value="MITOGEN-ACTIVATED PROTEIN KINASE KINASE KINASE 20-RELATED"/>
    <property type="match status" value="1"/>
</dbReference>
<evidence type="ECO:0000256" key="8">
    <source>
        <dbReference type="SAM" id="MobiDB-lite"/>
    </source>
</evidence>